<sequence>MEKESKSAGGIPFSGLMAIVMLTAGGLFIRAVPLEATRPPVSEQKIERTSASQDMDARLWQDPFGAVARAREEAQKHKPAQAKAADRLRNERLRASMKSPNRTKSRVEVLAVMLPGGSYSEDIESRRRIRYAVLAGLNASGLVPFDAEHLGYFFAGSRDAETPDPPLPEVVPFEWFEPGTRQDSATAPWMLVMWVDSAGFKTYPLRQLRELTRGFADLPVSWRVLGPHRSDGLRDMVTEAEPPGATPLPDAPPLHIYSAVATVPDTLLVPQWRSGDTLPHFFAGHKVNLIRTIGDDDQLADAMIRELALRGLHAVERANKQDATCQLWNIGPDTPSHIAIVSEWDTLYSRSLRNEFKASPDEPGFCTHRASYMRGLDGQLPAAGGADTAAAKAGQAKFGTENKNDSRQRDGSYIEIAEGQSQFDYLRRLAKHLTEVDRDIQKNSPDGKGLRAIGVLGSDVHDKLLVLQALQPEFPNAIFFTTDMDARFLHPREKAWTRNLLVGSHFNLRLSEIMQGDMPTFRDSYQTSVFLATRLAVDDARRALAARTGAASSSTAPTSQQTIANWLSEPRLFEIGRTQAFDFSPPPAAPVAGHEPRSACKGPDWSHCGGSLHPMPSPLYPRLRMATLLFIASLLVLMLWLPPVLVSRTARRRLVKVFVIGSAVQRTWRWQTFAALFVLVQIALPLLLACYWEAFANWLTRDGKPLVALEGISSWPTEAIRLLTLLLCLYLIFAGWSALSQNLDDIIEHLQLGPLRSKLLAEQRAADRRLPRWLRFINMFALHLAFPPDVPAGRPDEDFLRRYIVQNRISARALRTTAVVLLAAGGSGFLWLALHGPTFTPHRGGLSLTVHHWLHSLMLIAMYFLVFFVVDATIFCVSFVRGLQGANWPAATLAQFENELGIPRAYLNDWIDLEFIALRTRCVTRLIYCPFIVLSLFLVSRSPVFDHWYMPATGFVLAVLGAGVALACAVTLRCAAETARRNATRKLRNEIMRASGEGAADTPKPAQLTLLLERIEHLHEGAFAPFWQQPLLKAVLLPFAAFGGTSLLDYLALANI</sequence>
<comment type="caution">
    <text evidence="2">The sequence shown here is derived from an EMBL/GenBank/DDBJ whole genome shotgun (WGS) entry which is preliminary data.</text>
</comment>
<keyword evidence="1" id="KW-0812">Transmembrane</keyword>
<accession>A0A843SD79</accession>
<name>A0A843SD79_9BURK</name>
<feature type="transmembrane region" description="Helical" evidence="1">
    <location>
        <begin position="922"/>
        <end position="940"/>
    </location>
</feature>
<evidence type="ECO:0000313" key="2">
    <source>
        <dbReference type="EMBL" id="MQA20153.1"/>
    </source>
</evidence>
<feature type="transmembrane region" description="Helical" evidence="1">
    <location>
        <begin position="673"/>
        <end position="699"/>
    </location>
</feature>
<feature type="transmembrane region" description="Helical" evidence="1">
    <location>
        <begin position="813"/>
        <end position="834"/>
    </location>
</feature>
<proteinExistence type="predicted"/>
<dbReference type="RefSeq" id="WP_152804440.1">
    <property type="nucleotide sequence ID" value="NZ_WHUF01000003.1"/>
</dbReference>
<protein>
    <submittedName>
        <fullName evidence="2">Uncharacterized protein</fullName>
    </submittedName>
</protein>
<reference evidence="2 3" key="1">
    <citation type="submission" date="2019-10" db="EMBL/GenBank/DDBJ databases">
        <title>Two novel species isolated from a subtropical stream in China.</title>
        <authorList>
            <person name="Lu H."/>
        </authorList>
    </citation>
    <scope>NUCLEOTIDE SEQUENCE [LARGE SCALE GENOMIC DNA]</scope>
    <source>
        <strain evidence="2 3">FT103W</strain>
    </source>
</reference>
<dbReference type="AlphaFoldDB" id="A0A843SD79"/>
<keyword evidence="1" id="KW-1133">Transmembrane helix</keyword>
<feature type="transmembrane region" description="Helical" evidence="1">
    <location>
        <begin position="719"/>
        <end position="739"/>
    </location>
</feature>
<feature type="transmembrane region" description="Helical" evidence="1">
    <location>
        <begin position="952"/>
        <end position="976"/>
    </location>
</feature>
<evidence type="ECO:0000313" key="3">
    <source>
        <dbReference type="Proteomes" id="UP000444318"/>
    </source>
</evidence>
<evidence type="ECO:0000256" key="1">
    <source>
        <dbReference type="SAM" id="Phobius"/>
    </source>
</evidence>
<feature type="transmembrane region" description="Helical" evidence="1">
    <location>
        <begin position="854"/>
        <end position="880"/>
    </location>
</feature>
<dbReference type="EMBL" id="WHUF01000003">
    <property type="protein sequence ID" value="MQA20153.1"/>
    <property type="molecule type" value="Genomic_DNA"/>
</dbReference>
<gene>
    <name evidence="2" type="ORF">GEV01_11595</name>
</gene>
<feature type="transmembrane region" description="Helical" evidence="1">
    <location>
        <begin position="625"/>
        <end position="646"/>
    </location>
</feature>
<dbReference type="Proteomes" id="UP000444318">
    <property type="component" value="Unassembled WGS sequence"/>
</dbReference>
<feature type="transmembrane region" description="Helical" evidence="1">
    <location>
        <begin position="12"/>
        <end position="32"/>
    </location>
</feature>
<organism evidence="2 3">
    <name type="scientific">Rugamonas rivuli</name>
    <dbReference type="NCBI Taxonomy" id="2743358"/>
    <lineage>
        <taxon>Bacteria</taxon>
        <taxon>Pseudomonadati</taxon>
        <taxon>Pseudomonadota</taxon>
        <taxon>Betaproteobacteria</taxon>
        <taxon>Burkholderiales</taxon>
        <taxon>Oxalobacteraceae</taxon>
        <taxon>Telluria group</taxon>
        <taxon>Rugamonas</taxon>
    </lineage>
</organism>
<keyword evidence="3" id="KW-1185">Reference proteome</keyword>
<keyword evidence="1" id="KW-0472">Membrane</keyword>